<dbReference type="PROSITE" id="PS50109">
    <property type="entry name" value="HIS_KIN"/>
    <property type="match status" value="1"/>
</dbReference>
<dbReference type="PANTHER" id="PTHR45453:SF1">
    <property type="entry name" value="PHOSPHATE REGULON SENSOR PROTEIN PHOR"/>
    <property type="match status" value="1"/>
</dbReference>
<dbReference type="InterPro" id="IPR003661">
    <property type="entry name" value="HisK_dim/P_dom"/>
</dbReference>
<dbReference type="RefSeq" id="WP_204653763.1">
    <property type="nucleotide sequence ID" value="NZ_JAFBFD010000013.1"/>
</dbReference>
<keyword evidence="5" id="KW-0808">Transferase</keyword>
<dbReference type="Pfam" id="PF02518">
    <property type="entry name" value="HATPase_c"/>
    <property type="match status" value="1"/>
</dbReference>
<sequence>MTLEISKKQRWRFFLISASSFALLFVLLGAIVFQLLQMSAYRQTDMNLAEMTTNRPIIEREIRRLTQEDPFIDAPQARPGSTEKEPMDQMFNTQIILWTKDGDILNKETLGGRYTQLQSLTLNKKKLAEVVALTLASNGLSFRSVTIENTIFETNEVAYIQFLTNTNQIDDSLQTFQWILFVCMFIFWIISLGVSVLISKMNMKPLMLAWNKQQEFVENASHELRTPLTIIQNNLQYLFTKPNQTIMDQSPRIAQALSETRRLTNLTNDLLLIARSDGNQATIHAELTDVDEFLSALIQPFAEIAAMEEKQFEYGNEISDPMLFDASKIHQVLVILLDNALKYTQAHDEIQVIARQTSHKWWQIEVKNSGGKIPDEEKIFIFERFYRQEQSRNQATGGYGLGLAIAQQIVKNHQGKLTVTDWDTNGVQFTVQLPMIIKKPNEAQN</sequence>
<dbReference type="Pfam" id="PF00512">
    <property type="entry name" value="HisKA"/>
    <property type="match status" value="1"/>
</dbReference>
<evidence type="ECO:0000256" key="6">
    <source>
        <dbReference type="ARBA" id="ARBA00022777"/>
    </source>
</evidence>
<dbReference type="InterPro" id="IPR050351">
    <property type="entry name" value="BphY/WalK/GraS-like"/>
</dbReference>
<evidence type="ECO:0000256" key="4">
    <source>
        <dbReference type="ARBA" id="ARBA00022553"/>
    </source>
</evidence>
<proteinExistence type="predicted"/>
<dbReference type="PANTHER" id="PTHR45453">
    <property type="entry name" value="PHOSPHATE REGULON SENSOR PROTEIN PHOR"/>
    <property type="match status" value="1"/>
</dbReference>
<protein>
    <recommendedName>
        <fullName evidence="3">histidine kinase</fullName>
        <ecNumber evidence="3">2.7.13.3</ecNumber>
    </recommendedName>
</protein>
<dbReference type="InterPro" id="IPR005467">
    <property type="entry name" value="His_kinase_dom"/>
</dbReference>
<dbReference type="InterPro" id="IPR004358">
    <property type="entry name" value="Sig_transdc_His_kin-like_C"/>
</dbReference>
<dbReference type="CDD" id="cd00082">
    <property type="entry name" value="HisKA"/>
    <property type="match status" value="1"/>
</dbReference>
<feature type="transmembrane region" description="Helical" evidence="8">
    <location>
        <begin position="178"/>
        <end position="198"/>
    </location>
</feature>
<dbReference type="InterPro" id="IPR036097">
    <property type="entry name" value="HisK_dim/P_sf"/>
</dbReference>
<name>A0ABV9MT68_9ENTE</name>
<keyword evidence="4" id="KW-0597">Phosphoprotein</keyword>
<evidence type="ECO:0000256" key="7">
    <source>
        <dbReference type="ARBA" id="ARBA00023012"/>
    </source>
</evidence>
<evidence type="ECO:0000256" key="1">
    <source>
        <dbReference type="ARBA" id="ARBA00000085"/>
    </source>
</evidence>
<feature type="domain" description="Histidine kinase" evidence="9">
    <location>
        <begin position="219"/>
        <end position="437"/>
    </location>
</feature>
<dbReference type="SUPFAM" id="SSF47384">
    <property type="entry name" value="Homodimeric domain of signal transducing histidine kinase"/>
    <property type="match status" value="1"/>
</dbReference>
<keyword evidence="7" id="KW-0902">Two-component regulatory system</keyword>
<accession>A0ABV9MT68</accession>
<dbReference type="Proteomes" id="UP001595969">
    <property type="component" value="Unassembled WGS sequence"/>
</dbReference>
<evidence type="ECO:0000256" key="5">
    <source>
        <dbReference type="ARBA" id="ARBA00022679"/>
    </source>
</evidence>
<comment type="catalytic activity">
    <reaction evidence="1">
        <text>ATP + protein L-histidine = ADP + protein N-phospho-L-histidine.</text>
        <dbReference type="EC" id="2.7.13.3"/>
    </reaction>
</comment>
<comment type="caution">
    <text evidence="10">The sequence shown here is derived from an EMBL/GenBank/DDBJ whole genome shotgun (WGS) entry which is preliminary data.</text>
</comment>
<evidence type="ECO:0000256" key="2">
    <source>
        <dbReference type="ARBA" id="ARBA00004370"/>
    </source>
</evidence>
<feature type="transmembrane region" description="Helical" evidence="8">
    <location>
        <begin position="12"/>
        <end position="36"/>
    </location>
</feature>
<organism evidence="10 11">
    <name type="scientific">Enterococcus lemanii</name>
    <dbReference type="NCBI Taxonomy" id="1159752"/>
    <lineage>
        <taxon>Bacteria</taxon>
        <taxon>Bacillati</taxon>
        <taxon>Bacillota</taxon>
        <taxon>Bacilli</taxon>
        <taxon>Lactobacillales</taxon>
        <taxon>Enterococcaceae</taxon>
        <taxon>Enterococcus</taxon>
    </lineage>
</organism>
<gene>
    <name evidence="10" type="ORF">ACFO5I_01265</name>
</gene>
<evidence type="ECO:0000256" key="3">
    <source>
        <dbReference type="ARBA" id="ARBA00012438"/>
    </source>
</evidence>
<evidence type="ECO:0000313" key="11">
    <source>
        <dbReference type="Proteomes" id="UP001595969"/>
    </source>
</evidence>
<dbReference type="CDD" id="cd00075">
    <property type="entry name" value="HATPase"/>
    <property type="match status" value="1"/>
</dbReference>
<evidence type="ECO:0000313" key="10">
    <source>
        <dbReference type="EMBL" id="MFC4718376.1"/>
    </source>
</evidence>
<keyword evidence="8" id="KW-1133">Transmembrane helix</keyword>
<dbReference type="SUPFAM" id="SSF55874">
    <property type="entry name" value="ATPase domain of HSP90 chaperone/DNA topoisomerase II/histidine kinase"/>
    <property type="match status" value="1"/>
</dbReference>
<dbReference type="EC" id="2.7.13.3" evidence="3"/>
<reference evidence="11" key="1">
    <citation type="journal article" date="2019" name="Int. J. Syst. Evol. Microbiol.">
        <title>The Global Catalogue of Microorganisms (GCM) 10K type strain sequencing project: providing services to taxonomists for standard genome sequencing and annotation.</title>
        <authorList>
            <consortium name="The Broad Institute Genomics Platform"/>
            <consortium name="The Broad Institute Genome Sequencing Center for Infectious Disease"/>
            <person name="Wu L."/>
            <person name="Ma J."/>
        </authorList>
    </citation>
    <scope>NUCLEOTIDE SEQUENCE [LARGE SCALE GENOMIC DNA]</scope>
    <source>
        <strain evidence="11">CGMCC 1.19032</strain>
    </source>
</reference>
<dbReference type="EMBL" id="JBHSGS010000007">
    <property type="protein sequence ID" value="MFC4718376.1"/>
    <property type="molecule type" value="Genomic_DNA"/>
</dbReference>
<keyword evidence="11" id="KW-1185">Reference proteome</keyword>
<dbReference type="InterPro" id="IPR036890">
    <property type="entry name" value="HATPase_C_sf"/>
</dbReference>
<dbReference type="InterPro" id="IPR003594">
    <property type="entry name" value="HATPase_dom"/>
</dbReference>
<dbReference type="Gene3D" id="3.30.565.10">
    <property type="entry name" value="Histidine kinase-like ATPase, C-terminal domain"/>
    <property type="match status" value="1"/>
</dbReference>
<dbReference type="Gene3D" id="1.10.287.130">
    <property type="match status" value="1"/>
</dbReference>
<dbReference type="GO" id="GO:0016301">
    <property type="term" value="F:kinase activity"/>
    <property type="evidence" value="ECO:0007669"/>
    <property type="project" value="UniProtKB-KW"/>
</dbReference>
<evidence type="ECO:0000256" key="8">
    <source>
        <dbReference type="SAM" id="Phobius"/>
    </source>
</evidence>
<keyword evidence="6 10" id="KW-0418">Kinase</keyword>
<dbReference type="SMART" id="SM00388">
    <property type="entry name" value="HisKA"/>
    <property type="match status" value="1"/>
</dbReference>
<comment type="subcellular location">
    <subcellularLocation>
        <location evidence="2">Membrane</location>
    </subcellularLocation>
</comment>
<evidence type="ECO:0000259" key="9">
    <source>
        <dbReference type="PROSITE" id="PS50109"/>
    </source>
</evidence>
<dbReference type="SMART" id="SM00387">
    <property type="entry name" value="HATPase_c"/>
    <property type="match status" value="1"/>
</dbReference>
<keyword evidence="8" id="KW-0472">Membrane</keyword>
<dbReference type="PRINTS" id="PR00344">
    <property type="entry name" value="BCTRLSENSOR"/>
</dbReference>
<keyword evidence="8" id="KW-0812">Transmembrane</keyword>